<protein>
    <submittedName>
        <fullName evidence="4">Uncharacterized protein</fullName>
    </submittedName>
</protein>
<dbReference type="WBParaSite" id="jg9714">
    <property type="protein sequence ID" value="jg9714"/>
    <property type="gene ID" value="jg9714"/>
</dbReference>
<evidence type="ECO:0000313" key="4">
    <source>
        <dbReference type="WBParaSite" id="jg9714"/>
    </source>
</evidence>
<evidence type="ECO:0000256" key="1">
    <source>
        <dbReference type="SAM" id="MobiDB-lite"/>
    </source>
</evidence>
<evidence type="ECO:0000313" key="3">
    <source>
        <dbReference type="Proteomes" id="UP000887574"/>
    </source>
</evidence>
<dbReference type="AlphaFoldDB" id="A0A915ETQ6"/>
<feature type="region of interest" description="Disordered" evidence="1">
    <location>
        <begin position="54"/>
        <end position="191"/>
    </location>
</feature>
<accession>A0A915ETQ6</accession>
<feature type="signal peptide" evidence="2">
    <location>
        <begin position="1"/>
        <end position="32"/>
    </location>
</feature>
<reference evidence="4" key="1">
    <citation type="submission" date="2022-11" db="UniProtKB">
        <authorList>
            <consortium name="WormBaseParasite"/>
        </authorList>
    </citation>
    <scope>IDENTIFICATION</scope>
</reference>
<keyword evidence="3" id="KW-1185">Reference proteome</keyword>
<sequence length="205" mass="22410">MRKSQVAVLCSAILCQLFALSIASLAASDTSAIKPLDSELSSSTDFNQENSLDDLAQQTKEKSAVAQENDEENLAENSQNPNLADEESNKNLESQNPDDDSEFNHQQANLTKEGAGEDQQDPSSGTYLQETPEAGNNFNQSDSDPDFPTDEQPIIQHEPEHLAENLSKTSPFDSEANGDNDLTGFTPDTFPSDIQLRIWMGKKVS</sequence>
<feature type="compositionally biased region" description="Polar residues" evidence="1">
    <location>
        <begin position="121"/>
        <end position="142"/>
    </location>
</feature>
<keyword evidence="2" id="KW-0732">Signal</keyword>
<name>A0A915ETQ6_9BILA</name>
<feature type="chain" id="PRO_5037754968" evidence="2">
    <location>
        <begin position="33"/>
        <end position="205"/>
    </location>
</feature>
<dbReference type="Proteomes" id="UP000887574">
    <property type="component" value="Unplaced"/>
</dbReference>
<evidence type="ECO:0000256" key="2">
    <source>
        <dbReference type="SAM" id="SignalP"/>
    </source>
</evidence>
<proteinExistence type="predicted"/>
<organism evidence="3 4">
    <name type="scientific">Ditylenchus dipsaci</name>
    <dbReference type="NCBI Taxonomy" id="166011"/>
    <lineage>
        <taxon>Eukaryota</taxon>
        <taxon>Metazoa</taxon>
        <taxon>Ecdysozoa</taxon>
        <taxon>Nematoda</taxon>
        <taxon>Chromadorea</taxon>
        <taxon>Rhabditida</taxon>
        <taxon>Tylenchina</taxon>
        <taxon>Tylenchomorpha</taxon>
        <taxon>Sphaerularioidea</taxon>
        <taxon>Anguinidae</taxon>
        <taxon>Anguininae</taxon>
        <taxon>Ditylenchus</taxon>
    </lineage>
</organism>